<feature type="region of interest" description="Disordered" evidence="1">
    <location>
        <begin position="1102"/>
        <end position="1136"/>
    </location>
</feature>
<dbReference type="KEGG" id="bbes:BESB_066170"/>
<organism evidence="2 3">
    <name type="scientific">Besnoitia besnoiti</name>
    <name type="common">Apicomplexan protozoan</name>
    <dbReference type="NCBI Taxonomy" id="94643"/>
    <lineage>
        <taxon>Eukaryota</taxon>
        <taxon>Sar</taxon>
        <taxon>Alveolata</taxon>
        <taxon>Apicomplexa</taxon>
        <taxon>Conoidasida</taxon>
        <taxon>Coccidia</taxon>
        <taxon>Eucoccidiorida</taxon>
        <taxon>Eimeriorina</taxon>
        <taxon>Sarcocystidae</taxon>
        <taxon>Besnoitia</taxon>
    </lineage>
</organism>
<dbReference type="Proteomes" id="UP000224006">
    <property type="component" value="Chromosome VI"/>
</dbReference>
<feature type="region of interest" description="Disordered" evidence="1">
    <location>
        <begin position="779"/>
        <end position="1063"/>
    </location>
</feature>
<proteinExistence type="predicted"/>
<feature type="compositionally biased region" description="Polar residues" evidence="1">
    <location>
        <begin position="22"/>
        <end position="43"/>
    </location>
</feature>
<accession>A0A2A9MBI6</accession>
<gene>
    <name evidence="2" type="ORF">BESB_066170</name>
</gene>
<feature type="region of interest" description="Disordered" evidence="1">
    <location>
        <begin position="21"/>
        <end position="50"/>
    </location>
</feature>
<feature type="compositionally biased region" description="Gly residues" evidence="1">
    <location>
        <begin position="1033"/>
        <end position="1042"/>
    </location>
</feature>
<feature type="compositionally biased region" description="Low complexity" evidence="1">
    <location>
        <begin position="100"/>
        <end position="128"/>
    </location>
</feature>
<dbReference type="EMBL" id="NWUJ01000006">
    <property type="protein sequence ID" value="PFH34584.1"/>
    <property type="molecule type" value="Genomic_DNA"/>
</dbReference>
<feature type="region of interest" description="Disordered" evidence="1">
    <location>
        <begin position="100"/>
        <end position="187"/>
    </location>
</feature>
<dbReference type="GeneID" id="40311543"/>
<reference evidence="2 3" key="1">
    <citation type="submission" date="2017-09" db="EMBL/GenBank/DDBJ databases">
        <title>Genome sequencing of Besnoitia besnoiti strain Bb-Ger1.</title>
        <authorList>
            <person name="Schares G."/>
            <person name="Venepally P."/>
            <person name="Lorenzi H.A."/>
        </authorList>
    </citation>
    <scope>NUCLEOTIDE SEQUENCE [LARGE SCALE GENOMIC DNA]</scope>
    <source>
        <strain evidence="2 3">Bb-Ger1</strain>
    </source>
</reference>
<feature type="region of interest" description="Disordered" evidence="1">
    <location>
        <begin position="310"/>
        <end position="455"/>
    </location>
</feature>
<feature type="region of interest" description="Disordered" evidence="1">
    <location>
        <begin position="515"/>
        <end position="578"/>
    </location>
</feature>
<feature type="compositionally biased region" description="Polar residues" evidence="1">
    <location>
        <begin position="989"/>
        <end position="1002"/>
    </location>
</feature>
<feature type="region of interest" description="Disordered" evidence="1">
    <location>
        <begin position="620"/>
        <end position="669"/>
    </location>
</feature>
<feature type="compositionally biased region" description="Polar residues" evidence="1">
    <location>
        <begin position="802"/>
        <end position="813"/>
    </location>
</feature>
<feature type="compositionally biased region" description="Low complexity" evidence="1">
    <location>
        <begin position="516"/>
        <end position="528"/>
    </location>
</feature>
<feature type="region of interest" description="Disordered" evidence="1">
    <location>
        <begin position="200"/>
        <end position="270"/>
    </location>
</feature>
<feature type="compositionally biased region" description="Basic and acidic residues" evidence="1">
    <location>
        <begin position="159"/>
        <end position="171"/>
    </location>
</feature>
<evidence type="ECO:0000313" key="3">
    <source>
        <dbReference type="Proteomes" id="UP000224006"/>
    </source>
</evidence>
<protein>
    <submittedName>
        <fullName evidence="2">Uncharacterized protein</fullName>
    </submittedName>
</protein>
<feature type="compositionally biased region" description="Polar residues" evidence="1">
    <location>
        <begin position="877"/>
        <end position="891"/>
    </location>
</feature>
<name>A0A2A9MBI6_BESBE</name>
<keyword evidence="3" id="KW-1185">Reference proteome</keyword>
<feature type="compositionally biased region" description="Basic residues" evidence="1">
    <location>
        <begin position="330"/>
        <end position="342"/>
    </location>
</feature>
<feature type="compositionally biased region" description="Polar residues" evidence="1">
    <location>
        <begin position="536"/>
        <end position="550"/>
    </location>
</feature>
<evidence type="ECO:0000313" key="2">
    <source>
        <dbReference type="EMBL" id="PFH34584.1"/>
    </source>
</evidence>
<feature type="compositionally biased region" description="Low complexity" evidence="1">
    <location>
        <begin position="358"/>
        <end position="367"/>
    </location>
</feature>
<feature type="compositionally biased region" description="Polar residues" evidence="1">
    <location>
        <begin position="429"/>
        <end position="442"/>
    </location>
</feature>
<evidence type="ECO:0000256" key="1">
    <source>
        <dbReference type="SAM" id="MobiDB-lite"/>
    </source>
</evidence>
<dbReference type="RefSeq" id="XP_029218593.1">
    <property type="nucleotide sequence ID" value="XM_029365010.1"/>
</dbReference>
<sequence>MWSELRAEYYAKYPKAVPQRSGRIQESTGTVGTTQRLTRTSSVPHCEKSPILDSRPLVSRRPVLARACSQTVATGAGGKGFACPGAAAVAASSDDGQRSTASFVASSQSSGEHLLGAGDASRSRGGADLSSDRIEDSLPAQPPASPAGISRECVLKGALDTREGESQKGSHELTQNRTDVCAPDTSKAEVPGLRDFCSLRGGEASVSGPSRGNYSRKGTSDPENAAVESGRAPVAGSAHKGALTTEERGSRLQCKSRGGAGSETVTSSVLKSEKDASLRVLDATDNEEARLRQGRGSPCLTLRSIVSGTQVASPAPGDVDDDAAASLPPKRQKKVVTSRTRGRASTTSPPGGRGLRGCGSLRLSRSSFQIPESRASIIQPLEKRDSVSQVHRGPGSSGASSHLARTTETASSKRSRRTTSVERVPPTGQRMNIQQDETVNASRHNRNSRGGDRMTGIMTTERRLARGGPKTTDSLLIEESFSISDEGHSEKVARPLRDSSELSNCARQLSETHLTGSDYGIGSIDGSSFKQDPRWQGSSTTIKSHQSTGRNHSHTMVAPSPDGGPRFASERHSQQARQQWGNAIPCAMSYASQAPSLHPQMPMTSEPHCLNAQQIGDSSNVKSFPCGRSEQGSTPQRNAFALPRPGQEGTQRSHCSRYGGADPCASRPISHIRDPLRAADSKENLSENAATGAMSADGAMQTSLKAHGTPSTFGERFHSSASHNHRYSEVHRGFPPPVLSEAPHPLDEETNDLAAFADHLSEGSKTDEILVSTVYCEDSEPLAPRSRDAAPTCAARQRVPRSESTANRQSSRNGLPKPRSRSEHPARSGGKGGLCSNQAASHASASATVPSQNPRSVDLRASKHAVPDIGRARTPGTAGTQLSKAGDSSPSKRGVSCGARPGGISSLKNNVTNGGGTRRGAEVASGSKPANLAAHRPTSRLTTAEAGAGARWLSRTPASEGSITEQNELPAVTSDGNSQAHPSMGGSENPYSNSTGCSQPGWTSGKIEDSSPTLNSTILTNFGNGIDSSGQGASFGGQGGPETAGVVPPPSPHQQQTYPDQGGATGLAYPYLCGNAKPGTYAGTLPDRNPATCERRPVSRNGFARARLQSPPPAAASGTSERRPWSTPPSVVTHSSGTRRWYRLPTWVGNIPRDSPDDSVLHLTPGVPGSRFEDFLGVPVYSDPRSCFQTSRSGGAAISQAPVAQGPYNTRRHPVLPTPSNCNTAAFSPALNGSNASIGLQLPQSGMTATLHHPPHVQPLQRTPSPVQGASMSQAGWPAESYGNGRSVLPFPGSSSSQCAPMVFHTPSMRPFHHSFVNSQKLFASSAIHRVAAMAAAVASGSTGAAAYVPGTTLQPSWGAFSRTVQGAKGP</sequence>
<feature type="compositionally biased region" description="Polar residues" evidence="1">
    <location>
        <begin position="956"/>
        <end position="967"/>
    </location>
</feature>
<feature type="compositionally biased region" description="Polar residues" evidence="1">
    <location>
        <begin position="207"/>
        <end position="217"/>
    </location>
</feature>
<comment type="caution">
    <text evidence="2">The sequence shown here is derived from an EMBL/GenBank/DDBJ whole genome shotgun (WGS) entry which is preliminary data.</text>
</comment>
<dbReference type="VEuPathDB" id="ToxoDB:BESB_066170"/>
<feature type="compositionally biased region" description="Polar residues" evidence="1">
    <location>
        <begin position="1010"/>
        <end position="1027"/>
    </location>
</feature>